<keyword evidence="5" id="KW-0678">Repressor</keyword>
<dbReference type="InterPro" id="IPR038157">
    <property type="entry name" value="FeoA_core_dom"/>
</dbReference>
<name>A0AA46AJV6_9CLOT</name>
<dbReference type="Gene3D" id="1.10.10.10">
    <property type="entry name" value="Winged helix-like DNA-binding domain superfamily/Winged helix DNA-binding domain"/>
    <property type="match status" value="1"/>
</dbReference>
<evidence type="ECO:0000256" key="10">
    <source>
        <dbReference type="ARBA" id="ARBA00023163"/>
    </source>
</evidence>
<dbReference type="PANTHER" id="PTHR33238">
    <property type="entry name" value="IRON (METAL) DEPENDENT REPRESSOR, DTXR FAMILY"/>
    <property type="match status" value="1"/>
</dbReference>
<dbReference type="InterPro" id="IPR022687">
    <property type="entry name" value="HTH_DTXR"/>
</dbReference>
<dbReference type="InterPro" id="IPR022689">
    <property type="entry name" value="Iron_dep_repressor"/>
</dbReference>
<dbReference type="GO" id="GO:0046914">
    <property type="term" value="F:transition metal ion binding"/>
    <property type="evidence" value="ECO:0007669"/>
    <property type="project" value="InterPro"/>
</dbReference>
<dbReference type="InterPro" id="IPR036421">
    <property type="entry name" value="Fe_dep_repressor_sf"/>
</dbReference>
<evidence type="ECO:0000256" key="1">
    <source>
        <dbReference type="ARBA" id="ARBA00004496"/>
    </source>
</evidence>
<dbReference type="SMART" id="SM00529">
    <property type="entry name" value="HTH_DTXR"/>
    <property type="match status" value="1"/>
</dbReference>
<organism evidence="14 15">
    <name type="scientific">Anoxynatronum buryatiense</name>
    <dbReference type="NCBI Taxonomy" id="489973"/>
    <lineage>
        <taxon>Bacteria</taxon>
        <taxon>Bacillati</taxon>
        <taxon>Bacillota</taxon>
        <taxon>Clostridia</taxon>
        <taxon>Eubacteriales</taxon>
        <taxon>Clostridiaceae</taxon>
        <taxon>Anoxynatronum</taxon>
    </lineage>
</organism>
<dbReference type="InterPro" id="IPR036390">
    <property type="entry name" value="WH_DNA-bd_sf"/>
</dbReference>
<dbReference type="GO" id="GO:0005737">
    <property type="term" value="C:cytoplasm"/>
    <property type="evidence" value="ECO:0007669"/>
    <property type="project" value="UniProtKB-SubCell"/>
</dbReference>
<evidence type="ECO:0000256" key="7">
    <source>
        <dbReference type="ARBA" id="ARBA00023015"/>
    </source>
</evidence>
<dbReference type="Proteomes" id="UP001158066">
    <property type="component" value="Unassembled WGS sequence"/>
</dbReference>
<dbReference type="PROSITE" id="PS50944">
    <property type="entry name" value="HTH_DTXR"/>
    <property type="match status" value="1"/>
</dbReference>
<evidence type="ECO:0000313" key="14">
    <source>
        <dbReference type="EMBL" id="SMP63531.1"/>
    </source>
</evidence>
<dbReference type="GO" id="GO:0003677">
    <property type="term" value="F:DNA binding"/>
    <property type="evidence" value="ECO:0007669"/>
    <property type="project" value="UniProtKB-KW"/>
</dbReference>
<keyword evidence="9" id="KW-0010">Activator</keyword>
<dbReference type="Pfam" id="PF04023">
    <property type="entry name" value="FeoA"/>
    <property type="match status" value="1"/>
</dbReference>
<reference evidence="14" key="1">
    <citation type="submission" date="2017-05" db="EMBL/GenBank/DDBJ databases">
        <authorList>
            <person name="Varghese N."/>
            <person name="Submissions S."/>
        </authorList>
    </citation>
    <scope>NUCLEOTIDE SEQUENCE</scope>
    <source>
        <strain evidence="14">Su22</strain>
    </source>
</reference>
<keyword evidence="15" id="KW-1185">Reference proteome</keyword>
<accession>A0AA46AJV6</accession>
<gene>
    <name evidence="14" type="ORF">SAMN06296020_11143</name>
</gene>
<dbReference type="InterPro" id="IPR050536">
    <property type="entry name" value="DtxR_MntR_Metal-Reg"/>
</dbReference>
<dbReference type="InterPro" id="IPR008988">
    <property type="entry name" value="Transcriptional_repressor_C"/>
</dbReference>
<comment type="similarity">
    <text evidence="2">Belongs to the DtxR/MntR family.</text>
</comment>
<keyword evidence="6" id="KW-0408">Iron</keyword>
<sequence length="236" mass="27009">MNRGEEDYLKVLYELQSASDKPVSNATLALTLDHSVQSVNEMIKKLASKSHVVYTPYQGTRLTQSGIKAAVSLLRKHRLWEYFLHEKLHYSWEEIHEEAELLEHVTSARLEESLFDFLGRPAYCPHGNPIPTFEGHMPDLPLISLMEAEPGSSYKLVRVTDEQQVLAYLLEIGLKLGDKLQVVRKDNISDIITLKLQHEHIAIGFKVAKLLYVECFPKTKQSTLPDEQPQRMEDLT</sequence>
<dbReference type="GO" id="GO:0003700">
    <property type="term" value="F:DNA-binding transcription factor activity"/>
    <property type="evidence" value="ECO:0007669"/>
    <property type="project" value="InterPro"/>
</dbReference>
<keyword evidence="4" id="KW-0963">Cytoplasm</keyword>
<keyword evidence="10" id="KW-0804">Transcription</keyword>
<evidence type="ECO:0000256" key="9">
    <source>
        <dbReference type="ARBA" id="ARBA00023159"/>
    </source>
</evidence>
<keyword evidence="11" id="KW-0464">Manganese</keyword>
<evidence type="ECO:0000256" key="4">
    <source>
        <dbReference type="ARBA" id="ARBA00022490"/>
    </source>
</evidence>
<protein>
    <recommendedName>
        <fullName evidence="12">Manganese transport regulator</fullName>
    </recommendedName>
</protein>
<evidence type="ECO:0000313" key="15">
    <source>
        <dbReference type="Proteomes" id="UP001158066"/>
    </source>
</evidence>
<dbReference type="RefSeq" id="WP_283409965.1">
    <property type="nucleotide sequence ID" value="NZ_FXUF01000011.1"/>
</dbReference>
<dbReference type="InterPro" id="IPR007167">
    <property type="entry name" value="Fe-transptr_FeoA-like"/>
</dbReference>
<dbReference type="InterPro" id="IPR036388">
    <property type="entry name" value="WH-like_DNA-bd_sf"/>
</dbReference>
<evidence type="ECO:0000256" key="8">
    <source>
        <dbReference type="ARBA" id="ARBA00023125"/>
    </source>
</evidence>
<dbReference type="InterPro" id="IPR001367">
    <property type="entry name" value="Fe_dep_repressor"/>
</dbReference>
<keyword evidence="7" id="KW-0805">Transcription regulation</keyword>
<dbReference type="EMBL" id="FXUF01000011">
    <property type="protein sequence ID" value="SMP63531.1"/>
    <property type="molecule type" value="Genomic_DNA"/>
</dbReference>
<proteinExistence type="inferred from homology"/>
<evidence type="ECO:0000256" key="2">
    <source>
        <dbReference type="ARBA" id="ARBA00007871"/>
    </source>
</evidence>
<keyword evidence="8" id="KW-0238">DNA-binding</keyword>
<evidence type="ECO:0000259" key="13">
    <source>
        <dbReference type="PROSITE" id="PS50944"/>
    </source>
</evidence>
<evidence type="ECO:0000256" key="12">
    <source>
        <dbReference type="ARBA" id="ARBA00032593"/>
    </source>
</evidence>
<evidence type="ECO:0000256" key="6">
    <source>
        <dbReference type="ARBA" id="ARBA00023004"/>
    </source>
</evidence>
<dbReference type="SUPFAM" id="SSF46785">
    <property type="entry name" value="Winged helix' DNA-binding domain"/>
    <property type="match status" value="1"/>
</dbReference>
<dbReference type="SUPFAM" id="SSF50037">
    <property type="entry name" value="C-terminal domain of transcriptional repressors"/>
    <property type="match status" value="1"/>
</dbReference>
<evidence type="ECO:0000256" key="3">
    <source>
        <dbReference type="ARBA" id="ARBA00011738"/>
    </source>
</evidence>
<dbReference type="Gene3D" id="2.30.30.90">
    <property type="match status" value="1"/>
</dbReference>
<dbReference type="SUPFAM" id="SSF47979">
    <property type="entry name" value="Iron-dependent repressor protein, dimerization domain"/>
    <property type="match status" value="1"/>
</dbReference>
<comment type="caution">
    <text evidence="14">The sequence shown here is derived from an EMBL/GenBank/DDBJ whole genome shotgun (WGS) entry which is preliminary data.</text>
</comment>
<dbReference type="Pfam" id="PF02742">
    <property type="entry name" value="Fe_dep_repr_C"/>
    <property type="match status" value="1"/>
</dbReference>
<dbReference type="GO" id="GO:0046983">
    <property type="term" value="F:protein dimerization activity"/>
    <property type="evidence" value="ECO:0007669"/>
    <property type="project" value="InterPro"/>
</dbReference>
<evidence type="ECO:0000256" key="11">
    <source>
        <dbReference type="ARBA" id="ARBA00023211"/>
    </source>
</evidence>
<dbReference type="AlphaFoldDB" id="A0AA46AJV6"/>
<comment type="subcellular location">
    <subcellularLocation>
        <location evidence="1">Cytoplasm</location>
    </subcellularLocation>
</comment>
<evidence type="ECO:0000256" key="5">
    <source>
        <dbReference type="ARBA" id="ARBA00022491"/>
    </source>
</evidence>
<feature type="domain" description="HTH dtxR-type" evidence="13">
    <location>
        <begin position="1"/>
        <end position="63"/>
    </location>
</feature>
<dbReference type="SMART" id="SM00899">
    <property type="entry name" value="FeoA"/>
    <property type="match status" value="1"/>
</dbReference>
<dbReference type="Pfam" id="PF01325">
    <property type="entry name" value="Fe_dep_repress"/>
    <property type="match status" value="1"/>
</dbReference>
<dbReference type="PANTHER" id="PTHR33238:SF11">
    <property type="entry name" value="TRANSCRIPTIONAL REGULATOR MNTR"/>
    <property type="match status" value="1"/>
</dbReference>
<comment type="subunit">
    <text evidence="3">Homodimer.</text>
</comment>